<protein>
    <submittedName>
        <fullName evidence="1">Uncharacterized protein</fullName>
    </submittedName>
</protein>
<reference evidence="1 2" key="1">
    <citation type="journal article" date="2021" name="Appl. Environ. Microbiol.">
        <title>Genetic linkage and physical mapping for an oyster mushroom Pleurotus cornucopiae and QTL analysis for the trait cap color.</title>
        <authorList>
            <person name="Zhang Y."/>
            <person name="Gao W."/>
            <person name="Sonnenberg A."/>
            <person name="Chen Q."/>
            <person name="Zhang J."/>
            <person name="Huang C."/>
        </authorList>
    </citation>
    <scope>NUCLEOTIDE SEQUENCE [LARGE SCALE GENOMIC DNA]</scope>
    <source>
        <strain evidence="1">CCMSSC00406</strain>
    </source>
</reference>
<evidence type="ECO:0000313" key="2">
    <source>
        <dbReference type="Proteomes" id="UP000824881"/>
    </source>
</evidence>
<name>A0ACB7J0K9_PLECO</name>
<gene>
    <name evidence="1" type="ORF">CCMSSC00406_0007687</name>
</gene>
<dbReference type="Proteomes" id="UP000824881">
    <property type="component" value="Unassembled WGS sequence"/>
</dbReference>
<evidence type="ECO:0000313" key="1">
    <source>
        <dbReference type="EMBL" id="KAG9223825.1"/>
    </source>
</evidence>
<organism evidence="1 2">
    <name type="scientific">Pleurotus cornucopiae</name>
    <name type="common">Cornucopia mushroom</name>
    <dbReference type="NCBI Taxonomy" id="5321"/>
    <lineage>
        <taxon>Eukaryota</taxon>
        <taxon>Fungi</taxon>
        <taxon>Dikarya</taxon>
        <taxon>Basidiomycota</taxon>
        <taxon>Agaricomycotina</taxon>
        <taxon>Agaricomycetes</taxon>
        <taxon>Agaricomycetidae</taxon>
        <taxon>Agaricales</taxon>
        <taxon>Pleurotineae</taxon>
        <taxon>Pleurotaceae</taxon>
        <taxon>Pleurotus</taxon>
    </lineage>
</organism>
<sequence length="120" mass="13614">MPQIGIKTPRKFPVTPTHITTAKVSKPSKPRGTLVLKEIHKLQSSTGFCIPRVTFQRLVREIAQEFKLDLRFQSTALQALQEAAEEHLVSLFRDTGRCATHAKRCTIRPVDMTLALQIRH</sequence>
<accession>A0ACB7J0K9</accession>
<proteinExistence type="predicted"/>
<comment type="caution">
    <text evidence="1">The sequence shown here is derived from an EMBL/GenBank/DDBJ whole genome shotgun (WGS) entry which is preliminary data.</text>
</comment>
<dbReference type="EMBL" id="WQMT02000004">
    <property type="protein sequence ID" value="KAG9223825.1"/>
    <property type="molecule type" value="Genomic_DNA"/>
</dbReference>
<keyword evidence="2" id="KW-1185">Reference proteome</keyword>